<evidence type="ECO:0000256" key="2">
    <source>
        <dbReference type="SAM" id="SignalP"/>
    </source>
</evidence>
<feature type="chain" id="PRO_5042974505" evidence="2">
    <location>
        <begin position="29"/>
        <end position="65"/>
    </location>
</feature>
<dbReference type="EMBL" id="CP117988">
    <property type="protein sequence ID" value="WDG07496.1"/>
    <property type="molecule type" value="Genomic_DNA"/>
</dbReference>
<dbReference type="Proteomes" id="UP001219537">
    <property type="component" value="Chromosome 1"/>
</dbReference>
<reference evidence="3" key="1">
    <citation type="submission" date="2023-02" db="EMBL/GenBank/DDBJ databases">
        <title>Isolation, identification, and genome analysis of Vibrio campbellii in the Penaeus vannamei larvae stage.</title>
        <authorList>
            <person name="Huang T."/>
            <person name="Zhang B."/>
        </authorList>
    </citation>
    <scope>NUCLEOTIDE SEQUENCE</scope>
    <source>
        <strain evidence="3">20220413_1</strain>
    </source>
</reference>
<dbReference type="RefSeq" id="WP_045373245.1">
    <property type="nucleotide sequence ID" value="NZ_BBKG01000023.1"/>
</dbReference>
<feature type="region of interest" description="Disordered" evidence="1">
    <location>
        <begin position="45"/>
        <end position="65"/>
    </location>
</feature>
<proteinExistence type="predicted"/>
<evidence type="ECO:0000313" key="3">
    <source>
        <dbReference type="EMBL" id="WDG07496.1"/>
    </source>
</evidence>
<evidence type="ECO:0000313" key="4">
    <source>
        <dbReference type="Proteomes" id="UP001219537"/>
    </source>
</evidence>
<evidence type="ECO:0000256" key="1">
    <source>
        <dbReference type="SAM" id="MobiDB-lite"/>
    </source>
</evidence>
<feature type="compositionally biased region" description="Basic and acidic residues" evidence="1">
    <location>
        <begin position="54"/>
        <end position="65"/>
    </location>
</feature>
<sequence length="65" mass="7043">MKKFRGSYMVEMVLVAGAMALLATTALPKLTDAIQDRQQSVLTSLDAGQQSSHVKQETAGKFSEQ</sequence>
<accession>A0AAQ2XXQ5</accession>
<organism evidence="3 4">
    <name type="scientific">Vibrio campbellii</name>
    <dbReference type="NCBI Taxonomy" id="680"/>
    <lineage>
        <taxon>Bacteria</taxon>
        <taxon>Pseudomonadati</taxon>
        <taxon>Pseudomonadota</taxon>
        <taxon>Gammaproteobacteria</taxon>
        <taxon>Vibrionales</taxon>
        <taxon>Vibrionaceae</taxon>
        <taxon>Vibrio</taxon>
    </lineage>
</organism>
<feature type="signal peptide" evidence="2">
    <location>
        <begin position="1"/>
        <end position="28"/>
    </location>
</feature>
<dbReference type="AlphaFoldDB" id="A0AAQ2XXQ5"/>
<keyword evidence="2" id="KW-0732">Signal</keyword>
<protein>
    <submittedName>
        <fullName evidence="3">Type II secretion system protein</fullName>
    </submittedName>
</protein>
<gene>
    <name evidence="3" type="ORF">PUN50_12135</name>
</gene>
<name>A0AAQ2XXQ5_9VIBR</name>